<dbReference type="GO" id="GO:0051539">
    <property type="term" value="F:4 iron, 4 sulfur cluster binding"/>
    <property type="evidence" value="ECO:0007669"/>
    <property type="project" value="UniProtKB-KW"/>
</dbReference>
<keyword evidence="2" id="KW-0408">Iron</keyword>
<organism evidence="6">
    <name type="scientific">Corethron hystrix</name>
    <dbReference type="NCBI Taxonomy" id="216773"/>
    <lineage>
        <taxon>Eukaryota</taxon>
        <taxon>Sar</taxon>
        <taxon>Stramenopiles</taxon>
        <taxon>Ochrophyta</taxon>
        <taxon>Bacillariophyta</taxon>
        <taxon>Coscinodiscophyceae</taxon>
        <taxon>Corethrophycidae</taxon>
        <taxon>Corethrales</taxon>
        <taxon>Corethraceae</taxon>
        <taxon>Corethron</taxon>
    </lineage>
</organism>
<dbReference type="InterPro" id="IPR034556">
    <property type="entry name" value="tRNA_wybutosine-synthase"/>
</dbReference>
<evidence type="ECO:0000256" key="4">
    <source>
        <dbReference type="ARBA" id="ARBA00023239"/>
    </source>
</evidence>
<evidence type="ECO:0000256" key="3">
    <source>
        <dbReference type="ARBA" id="ARBA00022694"/>
    </source>
</evidence>
<keyword evidence="2" id="KW-0479">Metal-binding</keyword>
<proteinExistence type="predicted"/>
<dbReference type="InterPro" id="IPR013917">
    <property type="entry name" value="tRNA_wybutosine-synth"/>
</dbReference>
<dbReference type="GO" id="GO:0031591">
    <property type="term" value="P:wybutosine biosynthetic process"/>
    <property type="evidence" value="ECO:0007669"/>
    <property type="project" value="TreeGrafter"/>
</dbReference>
<accession>A0A7S1B438</accession>
<reference evidence="6" key="1">
    <citation type="submission" date="2021-01" db="EMBL/GenBank/DDBJ databases">
        <authorList>
            <person name="Corre E."/>
            <person name="Pelletier E."/>
            <person name="Niang G."/>
            <person name="Scheremetjew M."/>
            <person name="Finn R."/>
            <person name="Kale V."/>
            <person name="Holt S."/>
            <person name="Cochrane G."/>
            <person name="Meng A."/>
            <person name="Brown T."/>
            <person name="Cohen L."/>
        </authorList>
    </citation>
    <scope>NUCLEOTIDE SEQUENCE</scope>
    <source>
        <strain evidence="6">308</strain>
    </source>
</reference>
<name>A0A7S1B438_9STRA</name>
<comment type="cofactor">
    <cofactor evidence="1">
        <name>[4Fe-4S] cluster</name>
        <dbReference type="ChEBI" id="CHEBI:49883"/>
    </cofactor>
</comment>
<dbReference type="EMBL" id="HBFR01000372">
    <property type="protein sequence ID" value="CAD8873090.1"/>
    <property type="molecule type" value="Transcribed_RNA"/>
</dbReference>
<evidence type="ECO:0000313" key="6">
    <source>
        <dbReference type="EMBL" id="CAD8873090.1"/>
    </source>
</evidence>
<gene>
    <name evidence="6" type="ORF">CHYS00102_LOCUS248</name>
</gene>
<protein>
    <recommendedName>
        <fullName evidence="5">tRNA wybutosine-synthesis domain-containing protein</fullName>
    </recommendedName>
</protein>
<dbReference type="Pfam" id="PF08608">
    <property type="entry name" value="Wyosine_form"/>
    <property type="match status" value="1"/>
</dbReference>
<keyword evidence="4" id="KW-0456">Lyase</keyword>
<feature type="domain" description="tRNA wybutosine-synthesis" evidence="5">
    <location>
        <begin position="1"/>
        <end position="52"/>
    </location>
</feature>
<dbReference type="PANTHER" id="PTHR13930">
    <property type="entry name" value="S-ADENOSYL-L-METHIONINE-DEPENDENT TRNA 4-DEMETHYLWYOSINE SYNTHASE"/>
    <property type="match status" value="1"/>
</dbReference>
<keyword evidence="2" id="KW-0411">Iron-sulfur</keyword>
<dbReference type="PANTHER" id="PTHR13930:SF0">
    <property type="entry name" value="S-ADENOSYL-L-METHIONINE-DEPENDENT TRNA 4-DEMETHYLWYOSINE SYNTHASE TYW1-RELATED"/>
    <property type="match status" value="1"/>
</dbReference>
<sequence>MSNTPWHHEVVQFTARLKEELDKLRAIRGEARVPRYGLACEHRHSCSVLLAREDQFLLATENETDAAGEEKKSAAASERRWHTWIDYEKFHALAMRRHAEPGFQFGVMDYTAEAPAWSVFGAEEEGFDPTDRRFFRKSKVPMYTKFREDGVPTHDWEGKALEEEEMRRLVKQMEEAVREAGGGDEASEVRKREEVQVIDPKLMFRGLTVVKKGA</sequence>
<evidence type="ECO:0000259" key="5">
    <source>
        <dbReference type="Pfam" id="PF08608"/>
    </source>
</evidence>
<keyword evidence="3" id="KW-0819">tRNA processing</keyword>
<evidence type="ECO:0000256" key="1">
    <source>
        <dbReference type="ARBA" id="ARBA00001966"/>
    </source>
</evidence>
<keyword evidence="2" id="KW-0004">4Fe-4S</keyword>
<evidence type="ECO:0000256" key="2">
    <source>
        <dbReference type="ARBA" id="ARBA00022485"/>
    </source>
</evidence>
<dbReference type="GO" id="GO:0016829">
    <property type="term" value="F:lyase activity"/>
    <property type="evidence" value="ECO:0007669"/>
    <property type="project" value="UniProtKB-KW"/>
</dbReference>
<dbReference type="AlphaFoldDB" id="A0A7S1B438"/>